<evidence type="ECO:0000256" key="1">
    <source>
        <dbReference type="SAM" id="Phobius"/>
    </source>
</evidence>
<gene>
    <name evidence="2" type="ORF">FKR81_08615</name>
</gene>
<protein>
    <submittedName>
        <fullName evidence="2">Flp family type IVb pilin</fullName>
    </submittedName>
</protein>
<keyword evidence="1" id="KW-1133">Transmembrane helix</keyword>
<dbReference type="EMBL" id="VOBR01000005">
    <property type="protein sequence ID" value="TWP52391.1"/>
    <property type="molecule type" value="Genomic_DNA"/>
</dbReference>
<comment type="caution">
    <text evidence="2">The sequence shown here is derived from an EMBL/GenBank/DDBJ whole genome shotgun (WGS) entry which is preliminary data.</text>
</comment>
<dbReference type="RefSeq" id="WP_146350447.1">
    <property type="nucleotide sequence ID" value="NZ_VOBR01000005.1"/>
</dbReference>
<sequence length="67" mass="6979">MLVLIAHLQTWVGDRLDRDRGATAVEYGLMVGLIAIAVIGVVATFGEELAGLFTGVTDQLPGTTPAP</sequence>
<evidence type="ECO:0000313" key="3">
    <source>
        <dbReference type="Proteomes" id="UP000316639"/>
    </source>
</evidence>
<name>A0A563EY31_9PSEU</name>
<evidence type="ECO:0000313" key="2">
    <source>
        <dbReference type="EMBL" id="TWP52391.1"/>
    </source>
</evidence>
<dbReference type="OrthoDB" id="5121461at2"/>
<keyword evidence="1" id="KW-0812">Transmembrane</keyword>
<feature type="transmembrane region" description="Helical" evidence="1">
    <location>
        <begin position="24"/>
        <end position="45"/>
    </location>
</feature>
<dbReference type="Pfam" id="PF04964">
    <property type="entry name" value="Flp_Fap"/>
    <property type="match status" value="1"/>
</dbReference>
<proteinExistence type="predicted"/>
<keyword evidence="1" id="KW-0472">Membrane</keyword>
<dbReference type="Proteomes" id="UP000316639">
    <property type="component" value="Unassembled WGS sequence"/>
</dbReference>
<dbReference type="InterPro" id="IPR007047">
    <property type="entry name" value="Flp_Fap"/>
</dbReference>
<keyword evidence="3" id="KW-1185">Reference proteome</keyword>
<accession>A0A563EY31</accession>
<organism evidence="2 3">
    <name type="scientific">Lentzea tibetensis</name>
    <dbReference type="NCBI Taxonomy" id="2591470"/>
    <lineage>
        <taxon>Bacteria</taxon>
        <taxon>Bacillati</taxon>
        <taxon>Actinomycetota</taxon>
        <taxon>Actinomycetes</taxon>
        <taxon>Pseudonocardiales</taxon>
        <taxon>Pseudonocardiaceae</taxon>
        <taxon>Lentzea</taxon>
    </lineage>
</organism>
<reference evidence="2 3" key="1">
    <citation type="submission" date="2019-07" db="EMBL/GenBank/DDBJ databases">
        <title>Lentzea xizangensis sp. nov., isolated from Qinghai-Tibetan Plateau Soils.</title>
        <authorList>
            <person name="Huang J."/>
        </authorList>
    </citation>
    <scope>NUCLEOTIDE SEQUENCE [LARGE SCALE GENOMIC DNA]</scope>
    <source>
        <strain evidence="2 3">FXJ1.1311</strain>
    </source>
</reference>
<dbReference type="AlphaFoldDB" id="A0A563EY31"/>